<evidence type="ECO:0000259" key="8">
    <source>
        <dbReference type="Pfam" id="PF01835"/>
    </source>
</evidence>
<evidence type="ECO:0000256" key="4">
    <source>
        <dbReference type="ARBA" id="ARBA00022900"/>
    </source>
</evidence>
<dbReference type="OrthoDB" id="8962706at2759"/>
<name>A0A9Q1IX78_SYNKA</name>
<evidence type="ECO:0000256" key="7">
    <source>
        <dbReference type="SAM" id="SignalP"/>
    </source>
</evidence>
<dbReference type="EMBL" id="JAINUF010000006">
    <property type="protein sequence ID" value="KAJ8356095.1"/>
    <property type="molecule type" value="Genomic_DNA"/>
</dbReference>
<keyword evidence="10" id="KW-1185">Reference proteome</keyword>
<dbReference type="Gene3D" id="2.60.40.1930">
    <property type="match status" value="1"/>
</dbReference>
<sequence length="251" mass="27932">MEWFHVIGLCGILIIYSEAKKPSSPRQSPSYLILAPRVLRPGVPTSLSVTVLTQSPVRVTTEIVNGDTSVVSAESIFQGGSTGLQVLPPIPESGTHYSSPYKLVVKGYVSDSLVFTNTSFLHFNPKNSSTFIQTDKSVYRPGQAVKIRTVSILPDGKPCKKKVDIVIKDPRRNMIRRWLTLDGFLGVVSREFQLSENPPLGVWTIEASVDEVVSEKKFTVDYYVLPRFEVLFKAPTVFYYEDNVTGTVLTQ</sequence>
<dbReference type="PANTHER" id="PTHR11412:SF136">
    <property type="entry name" value="CD109 ANTIGEN"/>
    <property type="match status" value="1"/>
</dbReference>
<dbReference type="FunFam" id="2.60.40.1930:FF:000001">
    <property type="entry name" value="CD109 isoform 3"/>
    <property type="match status" value="1"/>
</dbReference>
<protein>
    <recommendedName>
        <fullName evidence="8">Macroglobulin domain-containing protein</fullName>
    </recommendedName>
</protein>
<comment type="similarity">
    <text evidence="1">Belongs to the protease inhibitor I39 (alpha-2-macroglobulin) family.</text>
</comment>
<keyword evidence="5" id="KW-0882">Thioester bond</keyword>
<keyword evidence="6" id="KW-0325">Glycoprotein</keyword>
<evidence type="ECO:0000313" key="10">
    <source>
        <dbReference type="Proteomes" id="UP001152622"/>
    </source>
</evidence>
<keyword evidence="3 7" id="KW-0732">Signal</keyword>
<feature type="chain" id="PRO_5040205143" description="Macroglobulin domain-containing protein" evidence="7">
    <location>
        <begin position="20"/>
        <end position="251"/>
    </location>
</feature>
<dbReference type="AlphaFoldDB" id="A0A9Q1IX78"/>
<organism evidence="9 10">
    <name type="scientific">Synaphobranchus kaupii</name>
    <name type="common">Kaup's arrowtooth eel</name>
    <dbReference type="NCBI Taxonomy" id="118154"/>
    <lineage>
        <taxon>Eukaryota</taxon>
        <taxon>Metazoa</taxon>
        <taxon>Chordata</taxon>
        <taxon>Craniata</taxon>
        <taxon>Vertebrata</taxon>
        <taxon>Euteleostomi</taxon>
        <taxon>Actinopterygii</taxon>
        <taxon>Neopterygii</taxon>
        <taxon>Teleostei</taxon>
        <taxon>Anguilliformes</taxon>
        <taxon>Synaphobranchidae</taxon>
        <taxon>Synaphobranchus</taxon>
    </lineage>
</organism>
<dbReference type="Pfam" id="PF01835">
    <property type="entry name" value="MG2"/>
    <property type="match status" value="1"/>
</dbReference>
<dbReference type="InterPro" id="IPR050473">
    <property type="entry name" value="A2M/Complement_sys"/>
</dbReference>
<reference evidence="9" key="1">
    <citation type="journal article" date="2023" name="Science">
        <title>Genome structures resolve the early diversification of teleost fishes.</title>
        <authorList>
            <person name="Parey E."/>
            <person name="Louis A."/>
            <person name="Montfort J."/>
            <person name="Bouchez O."/>
            <person name="Roques C."/>
            <person name="Iampietro C."/>
            <person name="Lluch J."/>
            <person name="Castinel A."/>
            <person name="Donnadieu C."/>
            <person name="Desvignes T."/>
            <person name="Floi Bucao C."/>
            <person name="Jouanno E."/>
            <person name="Wen M."/>
            <person name="Mejri S."/>
            <person name="Dirks R."/>
            <person name="Jansen H."/>
            <person name="Henkel C."/>
            <person name="Chen W.J."/>
            <person name="Zahm M."/>
            <person name="Cabau C."/>
            <person name="Klopp C."/>
            <person name="Thompson A.W."/>
            <person name="Robinson-Rechavi M."/>
            <person name="Braasch I."/>
            <person name="Lecointre G."/>
            <person name="Bobe J."/>
            <person name="Postlethwait J.H."/>
            <person name="Berthelot C."/>
            <person name="Roest Crollius H."/>
            <person name="Guiguen Y."/>
        </authorList>
    </citation>
    <scope>NUCLEOTIDE SEQUENCE</scope>
    <source>
        <strain evidence="9">WJC10195</strain>
    </source>
</reference>
<comment type="caution">
    <text evidence="9">The sequence shown here is derived from an EMBL/GenBank/DDBJ whole genome shotgun (WGS) entry which is preliminary data.</text>
</comment>
<dbReference type="GO" id="GO:0004867">
    <property type="term" value="F:serine-type endopeptidase inhibitor activity"/>
    <property type="evidence" value="ECO:0007669"/>
    <property type="project" value="UniProtKB-KW"/>
</dbReference>
<keyword evidence="2" id="KW-0646">Protease inhibitor</keyword>
<evidence type="ECO:0000313" key="9">
    <source>
        <dbReference type="EMBL" id="KAJ8356095.1"/>
    </source>
</evidence>
<dbReference type="Proteomes" id="UP001152622">
    <property type="component" value="Chromosome 6"/>
</dbReference>
<dbReference type="InterPro" id="IPR002890">
    <property type="entry name" value="MG2"/>
</dbReference>
<accession>A0A9Q1IX78</accession>
<evidence type="ECO:0000256" key="3">
    <source>
        <dbReference type="ARBA" id="ARBA00022729"/>
    </source>
</evidence>
<feature type="domain" description="Macroglobulin" evidence="8">
    <location>
        <begin position="130"/>
        <end position="219"/>
    </location>
</feature>
<evidence type="ECO:0000256" key="5">
    <source>
        <dbReference type="ARBA" id="ARBA00022966"/>
    </source>
</evidence>
<gene>
    <name evidence="9" type="ORF">SKAU_G00188890</name>
</gene>
<dbReference type="Gene3D" id="2.60.40.2950">
    <property type="match status" value="1"/>
</dbReference>
<evidence type="ECO:0000256" key="6">
    <source>
        <dbReference type="ARBA" id="ARBA00023180"/>
    </source>
</evidence>
<keyword evidence="4" id="KW-0722">Serine protease inhibitor</keyword>
<proteinExistence type="inferred from homology"/>
<evidence type="ECO:0000256" key="2">
    <source>
        <dbReference type="ARBA" id="ARBA00022690"/>
    </source>
</evidence>
<feature type="signal peptide" evidence="7">
    <location>
        <begin position="1"/>
        <end position="19"/>
    </location>
</feature>
<evidence type="ECO:0000256" key="1">
    <source>
        <dbReference type="ARBA" id="ARBA00010952"/>
    </source>
</evidence>
<dbReference type="PANTHER" id="PTHR11412">
    <property type="entry name" value="MACROGLOBULIN / COMPLEMENT"/>
    <property type="match status" value="1"/>
</dbReference>
<dbReference type="GO" id="GO:0005615">
    <property type="term" value="C:extracellular space"/>
    <property type="evidence" value="ECO:0007669"/>
    <property type="project" value="TreeGrafter"/>
</dbReference>